<accession>A0A345SWH2</accession>
<keyword evidence="1" id="KW-0812">Transmembrane</keyword>
<name>A0A345SWH2_9ACTN</name>
<evidence type="ECO:0000256" key="1">
    <source>
        <dbReference type="SAM" id="Phobius"/>
    </source>
</evidence>
<keyword evidence="1" id="KW-0472">Membrane</keyword>
<keyword evidence="3" id="KW-1185">Reference proteome</keyword>
<dbReference type="EMBL" id="CP031264">
    <property type="protein sequence ID" value="AXI78077.1"/>
    <property type="molecule type" value="Genomic_DNA"/>
</dbReference>
<dbReference type="OrthoDB" id="4324102at2"/>
<reference evidence="3" key="1">
    <citation type="submission" date="2018-07" db="EMBL/GenBank/DDBJ databases">
        <title>Streptacidiphilus bronchialis DSM 106435 chromosome.</title>
        <authorList>
            <person name="Batra D."/>
            <person name="Gulvik C.A."/>
        </authorList>
    </citation>
    <scope>NUCLEOTIDE SEQUENCE [LARGE SCALE GENOMIC DNA]</scope>
    <source>
        <strain evidence="3">DSM 106435</strain>
    </source>
</reference>
<dbReference type="Proteomes" id="UP000249340">
    <property type="component" value="Chromosome"/>
</dbReference>
<feature type="transmembrane region" description="Helical" evidence="1">
    <location>
        <begin position="40"/>
        <end position="58"/>
    </location>
</feature>
<dbReference type="RefSeq" id="WP_111489988.1">
    <property type="nucleotide sequence ID" value="NZ_CP031264.1"/>
</dbReference>
<dbReference type="KEGG" id="stri:C7M71_012110"/>
<gene>
    <name evidence="2" type="ORF">C7M71_012110</name>
</gene>
<evidence type="ECO:0000313" key="2">
    <source>
        <dbReference type="EMBL" id="AXI78077.1"/>
    </source>
</evidence>
<sequence length="74" mass="8137">MQNPFRDGGPLDRARPVMSLLLAIALLVSGMANHRNGASLLWPVVGALLVLWALYALYRDLLRHRRFGPGAGSR</sequence>
<feature type="transmembrane region" description="Helical" evidence="1">
    <location>
        <begin position="16"/>
        <end position="34"/>
    </location>
</feature>
<proteinExistence type="predicted"/>
<organism evidence="2 3">
    <name type="scientific">Peterkaempfera bronchialis</name>
    <dbReference type="NCBI Taxonomy" id="2126346"/>
    <lineage>
        <taxon>Bacteria</taxon>
        <taxon>Bacillati</taxon>
        <taxon>Actinomycetota</taxon>
        <taxon>Actinomycetes</taxon>
        <taxon>Kitasatosporales</taxon>
        <taxon>Streptomycetaceae</taxon>
        <taxon>Peterkaempfera</taxon>
    </lineage>
</organism>
<keyword evidence="1" id="KW-1133">Transmembrane helix</keyword>
<evidence type="ECO:0000313" key="3">
    <source>
        <dbReference type="Proteomes" id="UP000249340"/>
    </source>
</evidence>
<protein>
    <submittedName>
        <fullName evidence="2">Uncharacterized protein</fullName>
    </submittedName>
</protein>
<dbReference type="AlphaFoldDB" id="A0A345SWH2"/>